<name>A0A1W1BPE8_9ZZZZ</name>
<organism evidence="1">
    <name type="scientific">hydrothermal vent metagenome</name>
    <dbReference type="NCBI Taxonomy" id="652676"/>
    <lineage>
        <taxon>unclassified sequences</taxon>
        <taxon>metagenomes</taxon>
        <taxon>ecological metagenomes</taxon>
    </lineage>
</organism>
<reference evidence="1" key="1">
    <citation type="submission" date="2016-10" db="EMBL/GenBank/DDBJ databases">
        <authorList>
            <person name="de Groot N.N."/>
        </authorList>
    </citation>
    <scope>NUCLEOTIDE SEQUENCE</scope>
</reference>
<evidence type="ECO:0000313" key="1">
    <source>
        <dbReference type="EMBL" id="SFV55440.1"/>
    </source>
</evidence>
<protein>
    <submittedName>
        <fullName evidence="1">Uncharacterized protein</fullName>
    </submittedName>
</protein>
<dbReference type="EMBL" id="FPHB01000034">
    <property type="protein sequence ID" value="SFV55440.1"/>
    <property type="molecule type" value="Genomic_DNA"/>
</dbReference>
<gene>
    <name evidence="1" type="ORF">MNB_SM-7-271</name>
</gene>
<accession>A0A1W1BPE8</accession>
<proteinExistence type="predicted"/>
<sequence length="249" mass="28793">MITPSTLASLIQAVQKSDLKSGATLTKLLEVEVLKSLGDERFLLQIGDKQLTALSKQKLIPTEHYFAKFETDGQKQPTLSHLIKIPKLFKTLQLQRDPTLFLDPKELHKLLSSKEVLQNFKEHLLKELVTSPSKEHFSTYTPLLLSLYHNVLTLPLYFHDTFAFLQLKKRYNKEKKKSFLQFYAFFEHLGAISGIISNEMIKIHVGFEEIKEYLYLLEDQLGYGIDIEVKEMISPLFEPKTNNILDIHT</sequence>
<dbReference type="AlphaFoldDB" id="A0A1W1BPE8"/>